<dbReference type="InterPro" id="IPR043428">
    <property type="entry name" value="LivM-like"/>
</dbReference>
<evidence type="ECO:0000256" key="2">
    <source>
        <dbReference type="ARBA" id="ARBA00022475"/>
    </source>
</evidence>
<dbReference type="PANTHER" id="PTHR30482">
    <property type="entry name" value="HIGH-AFFINITY BRANCHED-CHAIN AMINO ACID TRANSPORT SYSTEM PERMEASE"/>
    <property type="match status" value="1"/>
</dbReference>
<keyword evidence="2" id="KW-1003">Cell membrane</keyword>
<evidence type="ECO:0000313" key="8">
    <source>
        <dbReference type="Proteomes" id="UP000194267"/>
    </source>
</evidence>
<evidence type="ECO:0000256" key="5">
    <source>
        <dbReference type="ARBA" id="ARBA00023136"/>
    </source>
</evidence>
<evidence type="ECO:0000256" key="4">
    <source>
        <dbReference type="ARBA" id="ARBA00022989"/>
    </source>
</evidence>
<keyword evidence="3 6" id="KW-0812">Transmembrane</keyword>
<dbReference type="PANTHER" id="PTHR30482:SF10">
    <property type="entry name" value="HIGH-AFFINITY BRANCHED-CHAIN AMINO ACID TRANSPORT PROTEIN BRAE"/>
    <property type="match status" value="1"/>
</dbReference>
<dbReference type="AlphaFoldDB" id="A0A1Y2T7G9"/>
<feature type="transmembrane region" description="Helical" evidence="6">
    <location>
        <begin position="243"/>
        <end position="267"/>
    </location>
</feature>
<feature type="transmembrane region" description="Helical" evidence="6">
    <location>
        <begin position="111"/>
        <end position="129"/>
    </location>
</feature>
<comment type="caution">
    <text evidence="7">The sequence shown here is derived from an EMBL/GenBank/DDBJ whole genome shotgun (WGS) entry which is preliminary data.</text>
</comment>
<evidence type="ECO:0000256" key="1">
    <source>
        <dbReference type="ARBA" id="ARBA00004651"/>
    </source>
</evidence>
<dbReference type="CDD" id="cd06581">
    <property type="entry name" value="TM_PBP1_LivM_like"/>
    <property type="match status" value="1"/>
</dbReference>
<name>A0A1Y2T7G9_SYMTR</name>
<feature type="transmembrane region" description="Helical" evidence="6">
    <location>
        <begin position="79"/>
        <end position="99"/>
    </location>
</feature>
<sequence length="350" mass="37207">MGKKLLAVPGALALLVLPYALPDEWSWLVLLTNRALILAIAAIGLNLLTGFAGQISIGHAAFMAIGAFASYGLTAKVGIPFWGALPLAGLISAAVGYALGFPALRLQGHYLAIATLGFGVAVPQILNLWKGLSGGWTGVKPAAPYLYGLYFKEDRPYYYLILIALALLTWVALNIARRRTGRAFIALRDSSVAAQAMGISLARYKTTAFALSAFYAGIAGSLWAHMMNYIAPHDFNLALSMELFTIIVLGGLASVPGSIVGALFMSLMPKAVERISLALQRSGAFDHSPFLMNVFKNLNQVLTGVILVLVVLYLPLGLVDLWRSCSTGGPGAGTPPPGGWSRWPCWSSGR</sequence>
<dbReference type="GO" id="GO:0015658">
    <property type="term" value="F:branched-chain amino acid transmembrane transporter activity"/>
    <property type="evidence" value="ECO:0007669"/>
    <property type="project" value="InterPro"/>
</dbReference>
<keyword evidence="4 6" id="KW-1133">Transmembrane helix</keyword>
<dbReference type="Pfam" id="PF02653">
    <property type="entry name" value="BPD_transp_2"/>
    <property type="match status" value="1"/>
</dbReference>
<feature type="transmembrane region" description="Helical" evidence="6">
    <location>
        <begin position="55"/>
        <end position="73"/>
    </location>
</feature>
<comment type="subcellular location">
    <subcellularLocation>
        <location evidence="1">Cell membrane</location>
        <topology evidence="1">Multi-pass membrane protein</topology>
    </subcellularLocation>
</comment>
<feature type="transmembrane region" description="Helical" evidence="6">
    <location>
        <begin position="207"/>
        <end position="231"/>
    </location>
</feature>
<accession>A0A1Y2T7G9</accession>
<feature type="transmembrane region" description="Helical" evidence="6">
    <location>
        <begin position="301"/>
        <end position="322"/>
    </location>
</feature>
<evidence type="ECO:0000256" key="6">
    <source>
        <dbReference type="SAM" id="Phobius"/>
    </source>
</evidence>
<keyword evidence="5 6" id="KW-0472">Membrane</keyword>
<feature type="transmembrane region" description="Helical" evidence="6">
    <location>
        <begin position="32"/>
        <end position="48"/>
    </location>
</feature>
<proteinExistence type="predicted"/>
<feature type="transmembrane region" description="Helical" evidence="6">
    <location>
        <begin position="157"/>
        <end position="176"/>
    </location>
</feature>
<dbReference type="InterPro" id="IPR001851">
    <property type="entry name" value="ABC_transp_permease"/>
</dbReference>
<evidence type="ECO:0008006" key="9">
    <source>
        <dbReference type="Google" id="ProtNLM"/>
    </source>
</evidence>
<dbReference type="Proteomes" id="UP000194267">
    <property type="component" value="Unassembled WGS sequence"/>
</dbReference>
<protein>
    <recommendedName>
        <fullName evidence="9">Branched-chain amino acid ABC transporter permease protein</fullName>
    </recommendedName>
</protein>
<evidence type="ECO:0000256" key="3">
    <source>
        <dbReference type="ARBA" id="ARBA00022692"/>
    </source>
</evidence>
<evidence type="ECO:0000313" key="7">
    <source>
        <dbReference type="EMBL" id="OTA42259.1"/>
    </source>
</evidence>
<dbReference type="EMBL" id="LWLV01000021">
    <property type="protein sequence ID" value="OTA42259.1"/>
    <property type="molecule type" value="Genomic_DNA"/>
</dbReference>
<organism evidence="7 8">
    <name type="scientific">Symbiobacterium thermophilum</name>
    <dbReference type="NCBI Taxonomy" id="2734"/>
    <lineage>
        <taxon>Bacteria</taxon>
        <taxon>Bacillati</taxon>
        <taxon>Bacillota</taxon>
        <taxon>Clostridia</taxon>
        <taxon>Eubacteriales</taxon>
        <taxon>Symbiobacteriaceae</taxon>
        <taxon>Symbiobacterium</taxon>
    </lineage>
</organism>
<dbReference type="GO" id="GO:0005886">
    <property type="term" value="C:plasma membrane"/>
    <property type="evidence" value="ECO:0007669"/>
    <property type="project" value="UniProtKB-SubCell"/>
</dbReference>
<gene>
    <name evidence="7" type="ORF">A6D92_00520</name>
</gene>
<reference evidence="8" key="1">
    <citation type="submission" date="2016-04" db="EMBL/GenBank/DDBJ databases">
        <authorList>
            <person name="Antunes L.P."/>
            <person name="Martins L.F."/>
            <person name="Pereira R.V."/>
            <person name="Thomas A.M."/>
            <person name="Barbosa D."/>
            <person name="Nascimento L."/>
            <person name="Silva G.M."/>
            <person name="Condomitti G.W."/>
            <person name="Digiampietri L.A."/>
            <person name="Lombardi K.C."/>
            <person name="Ramos P.L."/>
            <person name="Quaggio R.B."/>
            <person name="Oliveira J.C."/>
            <person name="Pascon R.C."/>
            <person name="Cruz J.B."/>
            <person name="Silva A.M."/>
            <person name="Setubal J.C."/>
        </authorList>
    </citation>
    <scope>NUCLEOTIDE SEQUENCE [LARGE SCALE GENOMIC DNA]</scope>
</reference>